<keyword evidence="2" id="KW-1185">Reference proteome</keyword>
<evidence type="ECO:0000313" key="1">
    <source>
        <dbReference type="EMBL" id="CAF0695033.1"/>
    </source>
</evidence>
<accession>A0A8J2FND4</accession>
<proteinExistence type="predicted"/>
<sequence length="103" mass="11518">MSDCEEKHSCQETRCREEEAEKCHEESDLVEHVAGMWKSAGCKAFSGVVEEILKEKIRARWGSELEKGAEAFLGVMEACWQARIAKAKAGAEFRKALEKSLLG</sequence>
<name>A0A8J2FND4_9BACT</name>
<dbReference type="EMBL" id="CAJNOB010000010">
    <property type="protein sequence ID" value="CAF0695033.1"/>
    <property type="molecule type" value="Genomic_DNA"/>
</dbReference>
<reference evidence="1" key="1">
    <citation type="submission" date="2021-02" db="EMBL/GenBank/DDBJ databases">
        <authorList>
            <person name="Cremers G."/>
            <person name="Picone N."/>
        </authorList>
    </citation>
    <scope>NUCLEOTIDE SEQUENCE</scope>
    <source>
        <strain evidence="1">PQ17</strain>
    </source>
</reference>
<dbReference type="RefSeq" id="WP_174583075.1">
    <property type="nucleotide sequence ID" value="NZ_CAJNOB010000010.1"/>
</dbReference>
<comment type="caution">
    <text evidence="1">The sequence shown here is derived from an EMBL/GenBank/DDBJ whole genome shotgun (WGS) entry which is preliminary data.</text>
</comment>
<dbReference type="AlphaFoldDB" id="A0A8J2FND4"/>
<gene>
    <name evidence="1" type="ORF">MPNT_180034</name>
</gene>
<protein>
    <submittedName>
        <fullName evidence="1">Uncharacterized protein</fullName>
    </submittedName>
</protein>
<organism evidence="1 2">
    <name type="scientific">Candidatus Methylacidithermus pantelleriae</name>
    <dbReference type="NCBI Taxonomy" id="2744239"/>
    <lineage>
        <taxon>Bacteria</taxon>
        <taxon>Pseudomonadati</taxon>
        <taxon>Verrucomicrobiota</taxon>
        <taxon>Methylacidiphilae</taxon>
        <taxon>Methylacidiphilales</taxon>
        <taxon>Methylacidiphilaceae</taxon>
        <taxon>Candidatus Methylacidithermus</taxon>
    </lineage>
</organism>
<evidence type="ECO:0000313" key="2">
    <source>
        <dbReference type="Proteomes" id="UP000663859"/>
    </source>
</evidence>
<dbReference type="Proteomes" id="UP000663859">
    <property type="component" value="Unassembled WGS sequence"/>
</dbReference>